<dbReference type="PATRIC" id="fig|452652.3.peg.6583"/>
<comment type="subcellular location">
    <subcellularLocation>
        <location evidence="1">Cell membrane</location>
        <topology evidence="1">Multi-pass membrane protein</topology>
    </subcellularLocation>
</comment>
<feature type="transmembrane region" description="Helical" evidence="8">
    <location>
        <begin position="241"/>
        <end position="258"/>
    </location>
</feature>
<keyword evidence="11" id="KW-1185">Reference proteome</keyword>
<feature type="transmembrane region" description="Helical" evidence="8">
    <location>
        <begin position="448"/>
        <end position="470"/>
    </location>
</feature>
<reference evidence="10 11" key="1">
    <citation type="journal article" date="2010" name="DNA Res.">
        <title>Genome sequence of Kitasatospora setae NBRC 14216T: an evolutionary snapshot of the family Streptomycetaceae.</title>
        <authorList>
            <person name="Ichikawa N."/>
            <person name="Oguchi A."/>
            <person name="Ikeda H."/>
            <person name="Ishikawa J."/>
            <person name="Kitani S."/>
            <person name="Watanabe Y."/>
            <person name="Nakamura S."/>
            <person name="Katano Y."/>
            <person name="Kishi E."/>
            <person name="Sasagawa M."/>
            <person name="Ankai A."/>
            <person name="Fukui S."/>
            <person name="Hashimoto Y."/>
            <person name="Kamata S."/>
            <person name="Otoguro M."/>
            <person name="Tanikawa S."/>
            <person name="Nihira T."/>
            <person name="Horinouchi S."/>
            <person name="Ohnishi Y."/>
            <person name="Hayakawa M."/>
            <person name="Kuzuyama T."/>
            <person name="Arisawa A."/>
            <person name="Nomoto F."/>
            <person name="Miura H."/>
            <person name="Takahashi Y."/>
            <person name="Fujita N."/>
        </authorList>
    </citation>
    <scope>NUCLEOTIDE SEQUENCE [LARGE SCALE GENOMIC DNA]</scope>
    <source>
        <strain evidence="11">ATCC 33774 / DSM 43861 / JCM 3304 / KCC A-0304 / NBRC 14216 / KM-6054</strain>
    </source>
</reference>
<feature type="transmembrane region" description="Helical" evidence="8">
    <location>
        <begin position="279"/>
        <end position="302"/>
    </location>
</feature>
<dbReference type="PROSITE" id="PS00216">
    <property type="entry name" value="SUGAR_TRANSPORT_1"/>
    <property type="match status" value="1"/>
</dbReference>
<evidence type="ECO:0000256" key="2">
    <source>
        <dbReference type="ARBA" id="ARBA00022448"/>
    </source>
</evidence>
<evidence type="ECO:0000256" key="7">
    <source>
        <dbReference type="ARBA" id="ARBA00023251"/>
    </source>
</evidence>
<feature type="transmembrane region" description="Helical" evidence="8">
    <location>
        <begin position="121"/>
        <end position="141"/>
    </location>
</feature>
<feature type="transmembrane region" description="Helical" evidence="8">
    <location>
        <begin position="366"/>
        <end position="387"/>
    </location>
</feature>
<dbReference type="Gene3D" id="1.20.1250.20">
    <property type="entry name" value="MFS general substrate transporter like domains"/>
    <property type="match status" value="1"/>
</dbReference>
<evidence type="ECO:0000256" key="8">
    <source>
        <dbReference type="SAM" id="Phobius"/>
    </source>
</evidence>
<dbReference type="InterPro" id="IPR020846">
    <property type="entry name" value="MFS_dom"/>
</dbReference>
<feature type="transmembrane region" description="Helical" evidence="8">
    <location>
        <begin position="211"/>
        <end position="229"/>
    </location>
</feature>
<dbReference type="InterPro" id="IPR005829">
    <property type="entry name" value="Sugar_transporter_CS"/>
</dbReference>
<gene>
    <name evidence="10" type="ordered locus">KSE_65580</name>
</gene>
<feature type="transmembrane region" description="Helical" evidence="8">
    <location>
        <begin position="91"/>
        <end position="109"/>
    </location>
</feature>
<dbReference type="HOGENOM" id="CLU_000960_28_2_11"/>
<dbReference type="eggNOG" id="COG0477">
    <property type="taxonomic scope" value="Bacteria"/>
</dbReference>
<evidence type="ECO:0000313" key="10">
    <source>
        <dbReference type="EMBL" id="BAJ32317.1"/>
    </source>
</evidence>
<dbReference type="GO" id="GO:0022857">
    <property type="term" value="F:transmembrane transporter activity"/>
    <property type="evidence" value="ECO:0007669"/>
    <property type="project" value="InterPro"/>
</dbReference>
<keyword evidence="6 8" id="KW-0472">Membrane</keyword>
<dbReference type="KEGG" id="ksk:KSE_65580"/>
<dbReference type="STRING" id="452652.KSE_65580"/>
<keyword evidence="2" id="KW-0813">Transport</keyword>
<evidence type="ECO:0000256" key="1">
    <source>
        <dbReference type="ARBA" id="ARBA00004651"/>
    </source>
</evidence>
<dbReference type="GO" id="GO:0005886">
    <property type="term" value="C:plasma membrane"/>
    <property type="evidence" value="ECO:0007669"/>
    <property type="project" value="UniProtKB-SubCell"/>
</dbReference>
<feature type="transmembrane region" description="Helical" evidence="8">
    <location>
        <begin position="408"/>
        <end position="428"/>
    </location>
</feature>
<dbReference type="Pfam" id="PF07690">
    <property type="entry name" value="MFS_1"/>
    <property type="match status" value="1"/>
</dbReference>
<feature type="transmembrane region" description="Helical" evidence="8">
    <location>
        <begin position="308"/>
        <end position="326"/>
    </location>
</feature>
<dbReference type="SUPFAM" id="SSF103473">
    <property type="entry name" value="MFS general substrate transporter"/>
    <property type="match status" value="1"/>
</dbReference>
<dbReference type="GO" id="GO:0046677">
    <property type="term" value="P:response to antibiotic"/>
    <property type="evidence" value="ECO:0007669"/>
    <property type="project" value="UniProtKB-KW"/>
</dbReference>
<dbReference type="Proteomes" id="UP000007076">
    <property type="component" value="Chromosome"/>
</dbReference>
<evidence type="ECO:0000256" key="5">
    <source>
        <dbReference type="ARBA" id="ARBA00022989"/>
    </source>
</evidence>
<feature type="transmembrane region" description="Helical" evidence="8">
    <location>
        <begin position="60"/>
        <end position="79"/>
    </location>
</feature>
<organism evidence="10 11">
    <name type="scientific">Kitasatospora setae (strain ATCC 33774 / DSM 43861 / JCM 3304 / KCC A-0304 / NBRC 14216 / KM-6054)</name>
    <name type="common">Streptomyces setae</name>
    <dbReference type="NCBI Taxonomy" id="452652"/>
    <lineage>
        <taxon>Bacteria</taxon>
        <taxon>Bacillati</taxon>
        <taxon>Actinomycetota</taxon>
        <taxon>Actinomycetes</taxon>
        <taxon>Kitasatosporales</taxon>
        <taxon>Streptomycetaceae</taxon>
        <taxon>Kitasatospora</taxon>
    </lineage>
</organism>
<protein>
    <submittedName>
        <fullName evidence="10">Putative drug resistance protein</fullName>
    </submittedName>
</protein>
<name>E4N2D3_KITSK</name>
<feature type="transmembrane region" description="Helical" evidence="8">
    <location>
        <begin position="153"/>
        <end position="173"/>
    </location>
</feature>
<keyword evidence="7" id="KW-0046">Antibiotic resistance</keyword>
<dbReference type="Gene3D" id="1.20.1720.10">
    <property type="entry name" value="Multidrug resistance protein D"/>
    <property type="match status" value="1"/>
</dbReference>
<feature type="transmembrane region" description="Helical" evidence="8">
    <location>
        <begin position="21"/>
        <end position="40"/>
    </location>
</feature>
<evidence type="ECO:0000256" key="4">
    <source>
        <dbReference type="ARBA" id="ARBA00022692"/>
    </source>
</evidence>
<proteinExistence type="predicted"/>
<evidence type="ECO:0000259" key="9">
    <source>
        <dbReference type="PROSITE" id="PS50850"/>
    </source>
</evidence>
<keyword evidence="3" id="KW-1003">Cell membrane</keyword>
<dbReference type="AlphaFoldDB" id="E4N2D3"/>
<evidence type="ECO:0000256" key="3">
    <source>
        <dbReference type="ARBA" id="ARBA00022475"/>
    </source>
</evidence>
<keyword evidence="4 8" id="KW-0812">Transmembrane</keyword>
<evidence type="ECO:0000313" key="11">
    <source>
        <dbReference type="Proteomes" id="UP000007076"/>
    </source>
</evidence>
<dbReference type="CDD" id="cd17321">
    <property type="entry name" value="MFS_MMR_MDR_like"/>
    <property type="match status" value="1"/>
</dbReference>
<dbReference type="PROSITE" id="PS50850">
    <property type="entry name" value="MFS"/>
    <property type="match status" value="1"/>
</dbReference>
<feature type="domain" description="Major facilitator superfamily (MFS) profile" evidence="9">
    <location>
        <begin position="25"/>
        <end position="473"/>
    </location>
</feature>
<sequence length="490" mass="49447">MTTHDPQPSVLERAAPVPSRAGALALAVLVTCQLMVAIDGNIVNIALPRIRSDLGFSPGGLAWVFSAYSLAFGGLLLLGGRVSDVLGRRRMLVWGLLTVVAASLLGGAAPDAWLLVAARALQGVGFAFAAPAALSLIAVTFAEGPERHRALGVFSTVAGLGITLGLILGGLLTTLSWRLVFLVNVPIGLAAVLLAYRHLPETERHPGRLDVPGALTSTAGTAAVVYGLVHASSAGWGSPGSLVALLGGAALLAGFVFGQARAAAPLVPLSLFARRDRSGAYAVFLLLFAAMSGTYVLLSLYVQDGLGLRPLVAGPAFLPLALAQFLTARNAARLIPRYGTKALIVTGAALLLAAGLWLAATGPGSGYWGGLFGPLLLLGAGLGLGFVPLNTTILSGLAPGETGAASGLLQAVQQVGLSLGVAVLVTVYGRAVHATAAPSRADLAHGLATAVTAAAAFSALAVLIGLFVITGPAERSKSTKSTKSAAISKN</sequence>
<feature type="transmembrane region" description="Helical" evidence="8">
    <location>
        <begin position="179"/>
        <end position="199"/>
    </location>
</feature>
<dbReference type="InterPro" id="IPR011701">
    <property type="entry name" value="MFS"/>
</dbReference>
<dbReference type="EMBL" id="AP010968">
    <property type="protein sequence ID" value="BAJ32317.1"/>
    <property type="molecule type" value="Genomic_DNA"/>
</dbReference>
<dbReference type="RefSeq" id="WP_014139613.1">
    <property type="nucleotide sequence ID" value="NC_016109.1"/>
</dbReference>
<feature type="transmembrane region" description="Helical" evidence="8">
    <location>
        <begin position="338"/>
        <end position="360"/>
    </location>
</feature>
<dbReference type="PANTHER" id="PTHR42718:SF46">
    <property type="entry name" value="BLR6921 PROTEIN"/>
    <property type="match status" value="1"/>
</dbReference>
<evidence type="ECO:0000256" key="6">
    <source>
        <dbReference type="ARBA" id="ARBA00023136"/>
    </source>
</evidence>
<accession>E4N2D3</accession>
<dbReference type="InterPro" id="IPR036259">
    <property type="entry name" value="MFS_trans_sf"/>
</dbReference>
<keyword evidence="5 8" id="KW-1133">Transmembrane helix</keyword>
<dbReference type="PANTHER" id="PTHR42718">
    <property type="entry name" value="MAJOR FACILITATOR SUPERFAMILY MULTIDRUG TRANSPORTER MFSC"/>
    <property type="match status" value="1"/>
</dbReference>